<sequence length="133" mass="15532">MRIEFLDDLTDGGKFPQADSTRLVRLFDFDKLQASQLRQIIQEVIIDSGRSLDLSRLNFIQVVNCNLMLRISDTDKGILMIDTQSFVCDMTIDKYREMIRLLRPFCDTETSGYQWLYDLDTPIDFLFSPGGFW</sequence>
<dbReference type="EMBL" id="JADWYK010000001">
    <property type="protein sequence ID" value="MBG8552004.1"/>
    <property type="molecule type" value="Genomic_DNA"/>
</dbReference>
<gene>
    <name evidence="1" type="ORF">I5L79_00505</name>
</gene>
<comment type="caution">
    <text evidence="1">The sequence shown here is derived from an EMBL/GenBank/DDBJ whole genome shotgun (WGS) entry which is preliminary data.</text>
</comment>
<name>A0ABS0KVW4_9BACT</name>
<organism evidence="1 2">
    <name type="scientific">Hymenobacter guriensis</name>
    <dbReference type="NCBI Taxonomy" id="2793065"/>
    <lineage>
        <taxon>Bacteria</taxon>
        <taxon>Pseudomonadati</taxon>
        <taxon>Bacteroidota</taxon>
        <taxon>Cytophagia</taxon>
        <taxon>Cytophagales</taxon>
        <taxon>Hymenobacteraceae</taxon>
        <taxon>Hymenobacter</taxon>
    </lineage>
</organism>
<accession>A0ABS0KVW4</accession>
<proteinExistence type="predicted"/>
<protein>
    <submittedName>
        <fullName evidence="1">Uncharacterized protein</fullName>
    </submittedName>
</protein>
<evidence type="ECO:0000313" key="1">
    <source>
        <dbReference type="EMBL" id="MBG8552004.1"/>
    </source>
</evidence>
<evidence type="ECO:0000313" key="2">
    <source>
        <dbReference type="Proteomes" id="UP000601099"/>
    </source>
</evidence>
<keyword evidence="2" id="KW-1185">Reference proteome</keyword>
<dbReference type="Proteomes" id="UP000601099">
    <property type="component" value="Unassembled WGS sequence"/>
</dbReference>
<dbReference type="RefSeq" id="WP_196953061.1">
    <property type="nucleotide sequence ID" value="NZ_JADWYK010000001.1"/>
</dbReference>
<reference evidence="1 2" key="1">
    <citation type="submission" date="2020-11" db="EMBL/GenBank/DDBJ databases">
        <title>Hymenobacter sp.</title>
        <authorList>
            <person name="Kim M.K."/>
        </authorList>
    </citation>
    <scope>NUCLEOTIDE SEQUENCE [LARGE SCALE GENOMIC DNA]</scope>
    <source>
        <strain evidence="1 2">BT594</strain>
    </source>
</reference>